<dbReference type="SUPFAM" id="SSF52317">
    <property type="entry name" value="Class I glutamine amidotransferase-like"/>
    <property type="match status" value="1"/>
</dbReference>
<gene>
    <name evidence="5" type="ORF">G7K_6414-t1</name>
</gene>
<evidence type="ECO:0000313" key="6">
    <source>
        <dbReference type="Proteomes" id="UP000033140"/>
    </source>
</evidence>
<comment type="catalytic activity">
    <reaction evidence="3">
        <text>methylglyoxal + H2O = (R)-lactate + H(+)</text>
        <dbReference type="Rhea" id="RHEA:27754"/>
        <dbReference type="ChEBI" id="CHEBI:15377"/>
        <dbReference type="ChEBI" id="CHEBI:15378"/>
        <dbReference type="ChEBI" id="CHEBI:16004"/>
        <dbReference type="ChEBI" id="CHEBI:17158"/>
        <dbReference type="EC" id="4.2.1.130"/>
    </reaction>
</comment>
<organism evidence="5 6">
    <name type="scientific">Saitoella complicata (strain BCRC 22490 / CBS 7301 / JCM 7358 / NBRC 10748 / NRRL Y-17804)</name>
    <dbReference type="NCBI Taxonomy" id="698492"/>
    <lineage>
        <taxon>Eukaryota</taxon>
        <taxon>Fungi</taxon>
        <taxon>Dikarya</taxon>
        <taxon>Ascomycota</taxon>
        <taxon>Taphrinomycotina</taxon>
        <taxon>Taphrinomycotina incertae sedis</taxon>
        <taxon>Saitoella</taxon>
    </lineage>
</organism>
<dbReference type="GO" id="GO:0006979">
    <property type="term" value="P:response to oxidative stress"/>
    <property type="evidence" value="ECO:0007669"/>
    <property type="project" value="TreeGrafter"/>
</dbReference>
<comment type="caution">
    <text evidence="5">The sequence shown here is derived from an EMBL/GenBank/DDBJ whole genome shotgun (WGS) entry which is preliminary data.</text>
</comment>
<evidence type="ECO:0000256" key="1">
    <source>
        <dbReference type="ARBA" id="ARBA00013134"/>
    </source>
</evidence>
<accession>A0A0E9NSB6</accession>
<dbReference type="NCBIfam" id="TIGR01383">
    <property type="entry name" value="not_thiJ"/>
    <property type="match status" value="1"/>
</dbReference>
<dbReference type="STRING" id="698492.A0A0E9NSB6"/>
<name>A0A0E9NSB6_SAICN</name>
<dbReference type="InterPro" id="IPR029062">
    <property type="entry name" value="Class_I_gatase-like"/>
</dbReference>
<dbReference type="EMBL" id="BACD03000066">
    <property type="protein sequence ID" value="GAO52335.1"/>
    <property type="molecule type" value="Genomic_DNA"/>
</dbReference>
<proteinExistence type="predicted"/>
<dbReference type="EC" id="4.2.1.130" evidence="1"/>
<dbReference type="Proteomes" id="UP000033140">
    <property type="component" value="Unassembled WGS sequence"/>
</dbReference>
<dbReference type="Pfam" id="PF01965">
    <property type="entry name" value="DJ-1_PfpI"/>
    <property type="match status" value="1"/>
</dbReference>
<dbReference type="RefSeq" id="XP_019023744.1">
    <property type="nucleotide sequence ID" value="XM_019171036.1"/>
</dbReference>
<protein>
    <recommendedName>
        <fullName evidence="1">D-lactate dehydratase</fullName>
        <ecNumber evidence="1">4.2.1.130</ecNumber>
    </recommendedName>
</protein>
<dbReference type="PANTHER" id="PTHR48094:SF12">
    <property type="entry name" value="PARKINSON DISEASE PROTEIN 7 HOMOLOG"/>
    <property type="match status" value="1"/>
</dbReference>
<dbReference type="GO" id="GO:0005634">
    <property type="term" value="C:nucleus"/>
    <property type="evidence" value="ECO:0007669"/>
    <property type="project" value="TreeGrafter"/>
</dbReference>
<dbReference type="GO" id="GO:1903189">
    <property type="term" value="P:glyoxal metabolic process"/>
    <property type="evidence" value="ECO:0007669"/>
    <property type="project" value="TreeGrafter"/>
</dbReference>
<evidence type="ECO:0000256" key="3">
    <source>
        <dbReference type="ARBA" id="ARBA00048082"/>
    </source>
</evidence>
<dbReference type="GO" id="GO:0005739">
    <property type="term" value="C:mitochondrion"/>
    <property type="evidence" value="ECO:0007669"/>
    <property type="project" value="TreeGrafter"/>
</dbReference>
<keyword evidence="2" id="KW-0456">Lyase</keyword>
<evidence type="ECO:0000256" key="2">
    <source>
        <dbReference type="ARBA" id="ARBA00023239"/>
    </source>
</evidence>
<reference evidence="5 6" key="1">
    <citation type="journal article" date="2011" name="J. Gen. Appl. Microbiol.">
        <title>Draft genome sequencing of the enigmatic yeast Saitoella complicata.</title>
        <authorList>
            <person name="Nishida H."/>
            <person name="Hamamoto M."/>
            <person name="Sugiyama J."/>
        </authorList>
    </citation>
    <scope>NUCLEOTIDE SEQUENCE [LARGE SCALE GENOMIC DNA]</scope>
    <source>
        <strain evidence="5 6">NRRL Y-17804</strain>
    </source>
</reference>
<dbReference type="AlphaFoldDB" id="A0A0E9NSB6"/>
<evidence type="ECO:0000313" key="5">
    <source>
        <dbReference type="EMBL" id="GAO52335.1"/>
    </source>
</evidence>
<dbReference type="InterPro" id="IPR002818">
    <property type="entry name" value="DJ-1/PfpI"/>
</dbReference>
<dbReference type="InterPro" id="IPR050325">
    <property type="entry name" value="Prot/Nucl_acid_deglycase"/>
</dbReference>
<sequence>MTKALLLIANGSEEIEFVTPYDVFVRAGIQAVSAGVELTEHWAVASRGVKIVPDTTVQELPPVDALAEEYDILVLPGGAPGAKTFCGSEKVKEILRAFYGKEGKIVGTICAASTAIKAAGLHYSKSLTSHPSVKDELTSDYEYKEDRIVVDGNLVSSRGPGTALLFALTIVEKALGAEKRKEVEGPMVLSSVL</sequence>
<reference evidence="5 6" key="2">
    <citation type="journal article" date="2014" name="J. Gen. Appl. Microbiol.">
        <title>The early diverging ascomycetous budding yeast Saitoella complicata has three histone deacetylases belonging to the Clr6, Hos2, and Rpd3 lineages.</title>
        <authorList>
            <person name="Nishida H."/>
            <person name="Matsumoto T."/>
            <person name="Kondo S."/>
            <person name="Hamamoto M."/>
            <person name="Yoshikawa H."/>
        </authorList>
    </citation>
    <scope>NUCLEOTIDE SEQUENCE [LARGE SCALE GENOMIC DNA]</scope>
    <source>
        <strain evidence="5 6">NRRL Y-17804</strain>
    </source>
</reference>
<dbReference type="PANTHER" id="PTHR48094">
    <property type="entry name" value="PROTEIN/NUCLEIC ACID DEGLYCASE DJ-1-RELATED"/>
    <property type="match status" value="1"/>
</dbReference>
<evidence type="ECO:0000259" key="4">
    <source>
        <dbReference type="Pfam" id="PF01965"/>
    </source>
</evidence>
<dbReference type="InterPro" id="IPR006287">
    <property type="entry name" value="DJ-1"/>
</dbReference>
<dbReference type="CDD" id="cd03135">
    <property type="entry name" value="GATase1_DJ-1"/>
    <property type="match status" value="1"/>
</dbReference>
<reference evidence="5 6" key="3">
    <citation type="journal article" date="2015" name="Genome Announc.">
        <title>Draft Genome Sequence of the Archiascomycetous Yeast Saitoella complicata.</title>
        <authorList>
            <person name="Yamauchi K."/>
            <person name="Kondo S."/>
            <person name="Hamamoto M."/>
            <person name="Takahashi Y."/>
            <person name="Ogura Y."/>
            <person name="Hayashi T."/>
            <person name="Nishida H."/>
        </authorList>
    </citation>
    <scope>NUCLEOTIDE SEQUENCE [LARGE SCALE GENOMIC DNA]</scope>
    <source>
        <strain evidence="5 6">NRRL Y-17804</strain>
    </source>
</reference>
<dbReference type="OMA" id="KATCYPG"/>
<dbReference type="Gene3D" id="3.40.50.880">
    <property type="match status" value="1"/>
</dbReference>
<dbReference type="OrthoDB" id="543156at2759"/>
<feature type="domain" description="DJ-1/PfpI" evidence="4">
    <location>
        <begin position="3"/>
        <end position="172"/>
    </location>
</feature>
<keyword evidence="6" id="KW-1185">Reference proteome</keyword>
<dbReference type="GO" id="GO:0019172">
    <property type="term" value="F:glyoxalase III activity"/>
    <property type="evidence" value="ECO:0007669"/>
    <property type="project" value="UniProtKB-EC"/>
</dbReference>